<protein>
    <submittedName>
        <fullName evidence="1">Uncharacterized protein</fullName>
    </submittedName>
</protein>
<organism evidence="1 2">
    <name type="scientific">Pantoea rwandensis</name>
    <dbReference type="NCBI Taxonomy" id="1076550"/>
    <lineage>
        <taxon>Bacteria</taxon>
        <taxon>Pseudomonadati</taxon>
        <taxon>Pseudomonadota</taxon>
        <taxon>Gammaproteobacteria</taxon>
        <taxon>Enterobacterales</taxon>
        <taxon>Erwiniaceae</taxon>
        <taxon>Pantoea</taxon>
    </lineage>
</organism>
<proteinExistence type="predicted"/>
<reference evidence="1 2" key="1">
    <citation type="journal article" date="2017" name="Antonie Van Leeuwenhoek">
        <title>Phylogenomic resolution of the bacterial genus Pantoea and its relationship with Erwinia and Tatumella.</title>
        <authorList>
            <person name="Palmer M."/>
            <person name="Steenkamp E.T."/>
            <person name="Coetzee M.P."/>
            <person name="Chan W.Y."/>
            <person name="van Zyl E."/>
            <person name="De Maayer P."/>
            <person name="Coutinho T.A."/>
            <person name="Blom J."/>
            <person name="Smits T.H."/>
            <person name="Duffy B."/>
            <person name="Venter S.N."/>
        </authorList>
    </citation>
    <scope>NUCLEOTIDE SEQUENCE [LARGE SCALE GENOMIC DNA]</scope>
    <source>
        <strain evidence="1 2">LMG 26275</strain>
    </source>
</reference>
<gene>
    <name evidence="1" type="ORF">HA51_14900</name>
</gene>
<name>A0A1X1CVN0_9GAMM</name>
<dbReference type="Proteomes" id="UP000193558">
    <property type="component" value="Unassembled WGS sequence"/>
</dbReference>
<dbReference type="EMBL" id="MLFR01000015">
    <property type="protein sequence ID" value="ORM68445.1"/>
    <property type="molecule type" value="Genomic_DNA"/>
</dbReference>
<evidence type="ECO:0000313" key="2">
    <source>
        <dbReference type="Proteomes" id="UP000193558"/>
    </source>
</evidence>
<dbReference type="RefSeq" id="WP_084935445.1">
    <property type="nucleotide sequence ID" value="NZ_MLFR01000015.1"/>
</dbReference>
<accession>A0A1X1CVN0</accession>
<evidence type="ECO:0000313" key="1">
    <source>
        <dbReference type="EMBL" id="ORM68445.1"/>
    </source>
</evidence>
<dbReference type="AlphaFoldDB" id="A0A1X1CVN0"/>
<sequence>MNSKRYAGESTIYGRSILKDDAEYPLRKLYIQGNDKAIQEVLSLALEATDEIFWKDLGDDNFLKKQLALPAYLNF</sequence>
<comment type="caution">
    <text evidence="1">The sequence shown here is derived from an EMBL/GenBank/DDBJ whole genome shotgun (WGS) entry which is preliminary data.</text>
</comment>